<dbReference type="Proteomes" id="UP000001449">
    <property type="component" value="Chromosome 3"/>
</dbReference>
<evidence type="ECO:0000313" key="3">
    <source>
        <dbReference type="Proteomes" id="UP000001449"/>
    </source>
</evidence>
<feature type="compositionally biased region" description="Basic and acidic residues" evidence="1">
    <location>
        <begin position="119"/>
        <end position="129"/>
    </location>
</feature>
<feature type="region of interest" description="Disordered" evidence="1">
    <location>
        <begin position="119"/>
        <end position="139"/>
    </location>
</feature>
<dbReference type="OMA" id="ALCFRAG"/>
<feature type="region of interest" description="Disordered" evidence="1">
    <location>
        <begin position="357"/>
        <end position="401"/>
    </location>
</feature>
<dbReference type="InParanoid" id="B8BY81"/>
<name>B8BY81_THAPS</name>
<gene>
    <name evidence="2" type="ORF">THAPSDRAFT_21827</name>
</gene>
<dbReference type="RefSeq" id="XP_002288406.1">
    <property type="nucleotide sequence ID" value="XM_002288370.1"/>
</dbReference>
<proteinExistence type="predicted"/>
<sequence length="465" mass="50324">MLRHHSSKLAIQVTSKTVENDEREERLEMNSAIVYSAEERLERLRQNLLLCSTTNSLSNMAVSIDEKKDVDNPIQTNNNTVGGGLRDALVSGTRQIQSLRFQYAVRVFDMHRIDVGEKYSNQSKDESSTSKKSSNVTTASGVGKIGGLPLPNAGPALYGVLPPSVLASSLRLVASLTNLVARCLGVVLPHPILGCSRECVRCGVVFNFGGDVIDLVSVEDGHEDDKRLCGTCQTELYSFNSATKNDQRGPRGTKMQPPVYQKQPHQTAPKSSLLKFVGSSARKALALATGSAVTSSYPSNTNINVQHSSSPARLSPTKQKSSASSSVSMSPDAISRRINHSSFAVLLENSEAGATEYVLNPPRWKEESASKGSDETNSNGDQSTLGSDGSANPNKSRTANTAFSNREDFHIAEERFATGLLLLQNDVVALCFRAGVDVSTLWPAESVLLNLNVLWRHCQQMVEAK</sequence>
<dbReference type="eggNOG" id="ENOG502SDEH">
    <property type="taxonomic scope" value="Eukaryota"/>
</dbReference>
<evidence type="ECO:0000256" key="1">
    <source>
        <dbReference type="SAM" id="MobiDB-lite"/>
    </source>
</evidence>
<feature type="region of interest" description="Disordered" evidence="1">
    <location>
        <begin position="294"/>
        <end position="332"/>
    </location>
</feature>
<keyword evidence="3" id="KW-1185">Reference proteome</keyword>
<feature type="compositionally biased region" description="Low complexity" evidence="1">
    <location>
        <begin position="315"/>
        <end position="332"/>
    </location>
</feature>
<dbReference type="HOGENOM" id="CLU_588639_0_0_1"/>
<dbReference type="PaxDb" id="35128-Thaps21827"/>
<dbReference type="AlphaFoldDB" id="B8BY81"/>
<accession>B8BY81</accession>
<evidence type="ECO:0000313" key="2">
    <source>
        <dbReference type="EMBL" id="EED93842.1"/>
    </source>
</evidence>
<reference evidence="2 3" key="1">
    <citation type="journal article" date="2004" name="Science">
        <title>The genome of the diatom Thalassiosira pseudonana: ecology, evolution, and metabolism.</title>
        <authorList>
            <person name="Armbrust E.V."/>
            <person name="Berges J.A."/>
            <person name="Bowler C."/>
            <person name="Green B.R."/>
            <person name="Martinez D."/>
            <person name="Putnam N.H."/>
            <person name="Zhou S."/>
            <person name="Allen A.E."/>
            <person name="Apt K.E."/>
            <person name="Bechner M."/>
            <person name="Brzezinski M.A."/>
            <person name="Chaal B.K."/>
            <person name="Chiovitti A."/>
            <person name="Davis A.K."/>
            <person name="Demarest M.S."/>
            <person name="Detter J.C."/>
            <person name="Glavina T."/>
            <person name="Goodstein D."/>
            <person name="Hadi M.Z."/>
            <person name="Hellsten U."/>
            <person name="Hildebrand M."/>
            <person name="Jenkins B.D."/>
            <person name="Jurka J."/>
            <person name="Kapitonov V.V."/>
            <person name="Kroger N."/>
            <person name="Lau W.W."/>
            <person name="Lane T.W."/>
            <person name="Larimer F.W."/>
            <person name="Lippmeier J.C."/>
            <person name="Lucas S."/>
            <person name="Medina M."/>
            <person name="Montsant A."/>
            <person name="Obornik M."/>
            <person name="Parker M.S."/>
            <person name="Palenik B."/>
            <person name="Pazour G.J."/>
            <person name="Richardson P.M."/>
            <person name="Rynearson T.A."/>
            <person name="Saito M.A."/>
            <person name="Schwartz D.C."/>
            <person name="Thamatrakoln K."/>
            <person name="Valentin K."/>
            <person name="Vardi A."/>
            <person name="Wilkerson F.P."/>
            <person name="Rokhsar D.S."/>
        </authorList>
    </citation>
    <scope>NUCLEOTIDE SEQUENCE [LARGE SCALE GENOMIC DNA]</scope>
    <source>
        <strain evidence="2 3">CCMP1335</strain>
    </source>
</reference>
<protein>
    <submittedName>
        <fullName evidence="2">Uncharacterized protein</fullName>
    </submittedName>
</protein>
<organism evidence="2 3">
    <name type="scientific">Thalassiosira pseudonana</name>
    <name type="common">Marine diatom</name>
    <name type="synonym">Cyclotella nana</name>
    <dbReference type="NCBI Taxonomy" id="35128"/>
    <lineage>
        <taxon>Eukaryota</taxon>
        <taxon>Sar</taxon>
        <taxon>Stramenopiles</taxon>
        <taxon>Ochrophyta</taxon>
        <taxon>Bacillariophyta</taxon>
        <taxon>Coscinodiscophyceae</taxon>
        <taxon>Thalassiosirophycidae</taxon>
        <taxon>Thalassiosirales</taxon>
        <taxon>Thalassiosiraceae</taxon>
        <taxon>Thalassiosira</taxon>
    </lineage>
</organism>
<feature type="compositionally biased region" description="Basic and acidic residues" evidence="1">
    <location>
        <begin position="363"/>
        <end position="374"/>
    </location>
</feature>
<feature type="compositionally biased region" description="Low complexity" evidence="1">
    <location>
        <begin position="130"/>
        <end position="139"/>
    </location>
</feature>
<dbReference type="GeneID" id="7451722"/>
<feature type="compositionally biased region" description="Polar residues" evidence="1">
    <location>
        <begin position="375"/>
        <end position="401"/>
    </location>
</feature>
<reference evidence="2 3" key="2">
    <citation type="journal article" date="2008" name="Nature">
        <title>The Phaeodactylum genome reveals the evolutionary history of diatom genomes.</title>
        <authorList>
            <person name="Bowler C."/>
            <person name="Allen A.E."/>
            <person name="Badger J.H."/>
            <person name="Grimwood J."/>
            <person name="Jabbari K."/>
            <person name="Kuo A."/>
            <person name="Maheswari U."/>
            <person name="Martens C."/>
            <person name="Maumus F."/>
            <person name="Otillar R.P."/>
            <person name="Rayko E."/>
            <person name="Salamov A."/>
            <person name="Vandepoele K."/>
            <person name="Beszteri B."/>
            <person name="Gruber A."/>
            <person name="Heijde M."/>
            <person name="Katinka M."/>
            <person name="Mock T."/>
            <person name="Valentin K."/>
            <person name="Verret F."/>
            <person name="Berges J.A."/>
            <person name="Brownlee C."/>
            <person name="Cadoret J.P."/>
            <person name="Chiovitti A."/>
            <person name="Choi C.J."/>
            <person name="Coesel S."/>
            <person name="De Martino A."/>
            <person name="Detter J.C."/>
            <person name="Durkin C."/>
            <person name="Falciatore A."/>
            <person name="Fournet J."/>
            <person name="Haruta M."/>
            <person name="Huysman M.J."/>
            <person name="Jenkins B.D."/>
            <person name="Jiroutova K."/>
            <person name="Jorgensen R.E."/>
            <person name="Joubert Y."/>
            <person name="Kaplan A."/>
            <person name="Kroger N."/>
            <person name="Kroth P.G."/>
            <person name="La Roche J."/>
            <person name="Lindquist E."/>
            <person name="Lommer M."/>
            <person name="Martin-Jezequel V."/>
            <person name="Lopez P.J."/>
            <person name="Lucas S."/>
            <person name="Mangogna M."/>
            <person name="McGinnis K."/>
            <person name="Medlin L.K."/>
            <person name="Montsant A."/>
            <person name="Oudot-Le Secq M.P."/>
            <person name="Napoli C."/>
            <person name="Obornik M."/>
            <person name="Parker M.S."/>
            <person name="Petit J.L."/>
            <person name="Porcel B.M."/>
            <person name="Poulsen N."/>
            <person name="Robison M."/>
            <person name="Rychlewski L."/>
            <person name="Rynearson T.A."/>
            <person name="Schmutz J."/>
            <person name="Shapiro H."/>
            <person name="Siaut M."/>
            <person name="Stanley M."/>
            <person name="Sussman M.R."/>
            <person name="Taylor A.R."/>
            <person name="Vardi A."/>
            <person name="von Dassow P."/>
            <person name="Vyverman W."/>
            <person name="Willis A."/>
            <person name="Wyrwicz L.S."/>
            <person name="Rokhsar D.S."/>
            <person name="Weissenbach J."/>
            <person name="Armbrust E.V."/>
            <person name="Green B.R."/>
            <person name="Van de Peer Y."/>
            <person name="Grigoriev I.V."/>
        </authorList>
    </citation>
    <scope>NUCLEOTIDE SEQUENCE [LARGE SCALE GENOMIC DNA]</scope>
    <source>
        <strain evidence="2 3">CCMP1335</strain>
    </source>
</reference>
<dbReference type="KEGG" id="tps:THAPSDRAFT_21827"/>
<dbReference type="EMBL" id="CM000640">
    <property type="protein sequence ID" value="EED93842.1"/>
    <property type="molecule type" value="Genomic_DNA"/>
</dbReference>
<feature type="compositionally biased region" description="Polar residues" evidence="1">
    <location>
        <begin position="294"/>
        <end position="312"/>
    </location>
</feature>
<feature type="region of interest" description="Disordered" evidence="1">
    <location>
        <begin position="241"/>
        <end position="269"/>
    </location>
</feature>